<dbReference type="EMBL" id="QRUN01000021">
    <property type="protein sequence ID" value="RGR66520.1"/>
    <property type="molecule type" value="Genomic_DNA"/>
</dbReference>
<keyword evidence="3" id="KW-0411">Iron-sulfur</keyword>
<dbReference type="InterPro" id="IPR017900">
    <property type="entry name" value="4Fe4S_Fe_S_CS"/>
</dbReference>
<evidence type="ECO:0000256" key="2">
    <source>
        <dbReference type="ARBA" id="ARBA00023004"/>
    </source>
</evidence>
<dbReference type="Proteomes" id="UP000285820">
    <property type="component" value="Unassembled WGS sequence"/>
</dbReference>
<dbReference type="RefSeq" id="WP_021922463.1">
    <property type="nucleotide sequence ID" value="NZ_CABJFX010000005.1"/>
</dbReference>
<evidence type="ECO:0000259" key="4">
    <source>
        <dbReference type="PROSITE" id="PS51379"/>
    </source>
</evidence>
<dbReference type="GO" id="GO:0051536">
    <property type="term" value="F:iron-sulfur cluster binding"/>
    <property type="evidence" value="ECO:0007669"/>
    <property type="project" value="UniProtKB-KW"/>
</dbReference>
<dbReference type="GO" id="GO:0046872">
    <property type="term" value="F:metal ion binding"/>
    <property type="evidence" value="ECO:0007669"/>
    <property type="project" value="UniProtKB-KW"/>
</dbReference>
<reference evidence="7 8" key="1">
    <citation type="submission" date="2018-08" db="EMBL/GenBank/DDBJ databases">
        <title>A genome reference for cultivated species of the human gut microbiota.</title>
        <authorList>
            <person name="Zou Y."/>
            <person name="Xue W."/>
            <person name="Luo G."/>
        </authorList>
    </citation>
    <scope>NUCLEOTIDE SEQUENCE [LARGE SCALE GENOMIC DNA]</scope>
    <source>
        <strain evidence="5 8">AF24-4</strain>
        <strain evidence="6 7">AM42-1AC</strain>
    </source>
</reference>
<dbReference type="AlphaFoldDB" id="A0A413TZZ2"/>
<protein>
    <submittedName>
        <fullName evidence="6">4Fe-4S dicluster domain-containing protein</fullName>
    </submittedName>
</protein>
<dbReference type="Proteomes" id="UP000283492">
    <property type="component" value="Unassembled WGS sequence"/>
</dbReference>
<dbReference type="Pfam" id="PF12838">
    <property type="entry name" value="Fer4_7"/>
    <property type="match status" value="1"/>
</dbReference>
<proteinExistence type="predicted"/>
<organism evidence="6 7">
    <name type="scientific">Roseburia inulinivorans</name>
    <dbReference type="NCBI Taxonomy" id="360807"/>
    <lineage>
        <taxon>Bacteria</taxon>
        <taxon>Bacillati</taxon>
        <taxon>Bacillota</taxon>
        <taxon>Clostridia</taxon>
        <taxon>Lachnospirales</taxon>
        <taxon>Lachnospiraceae</taxon>
        <taxon>Roseburia</taxon>
    </lineage>
</organism>
<evidence type="ECO:0000313" key="7">
    <source>
        <dbReference type="Proteomes" id="UP000283492"/>
    </source>
</evidence>
<evidence type="ECO:0000313" key="6">
    <source>
        <dbReference type="EMBL" id="RHA90514.1"/>
    </source>
</evidence>
<dbReference type="InterPro" id="IPR017896">
    <property type="entry name" value="4Fe4S_Fe-S-bd"/>
</dbReference>
<feature type="domain" description="4Fe-4S ferredoxin-type" evidence="4">
    <location>
        <begin position="314"/>
        <end position="344"/>
    </location>
</feature>
<dbReference type="SUPFAM" id="SSF54862">
    <property type="entry name" value="4Fe-4S ferredoxins"/>
    <property type="match status" value="1"/>
</dbReference>
<dbReference type="PROSITE" id="PS00198">
    <property type="entry name" value="4FE4S_FER_1"/>
    <property type="match status" value="1"/>
</dbReference>
<keyword evidence="2" id="KW-0408">Iron</keyword>
<accession>A0A413TZZ2</accession>
<evidence type="ECO:0000313" key="8">
    <source>
        <dbReference type="Proteomes" id="UP000285820"/>
    </source>
</evidence>
<feature type="domain" description="4Fe-4S ferredoxin-type" evidence="4">
    <location>
        <begin position="350"/>
        <end position="379"/>
    </location>
</feature>
<gene>
    <name evidence="6" type="ORF">DW914_04730</name>
    <name evidence="5" type="ORF">DWY29_12555</name>
</gene>
<comment type="caution">
    <text evidence="6">The sequence shown here is derived from an EMBL/GenBank/DDBJ whole genome shotgun (WGS) entry which is preliminary data.</text>
</comment>
<keyword evidence="1" id="KW-0479">Metal-binding</keyword>
<sequence length="401" mass="46228">MEQELKEQVNQILQKNLDEVYFSVAEKILNDHPKSRYLPWMLAHKMSPEEARVIDALPDKDWTPEVGELKVSKSFAEKLGMDKYEIDAQIMDRFFSADVMSDPEQGPVIRPDPVQWMDLQHSPVWRERNGHAYYIVLQLFLEDELAPRMEAETKAAKVGNPDWVNPSGGRIVPHYESVKDFPELLPIENYKKILQSCEMLTVMECPCRFRHPETGDDMFVCVEADDAAKLLIDMGLSRQYSWKEVFEVIQKAAKKQAFVHVARNNDMMDETNTNIVSRSNVLCNCTVTDCGVLSNMHDYGSSLKPWDYYTKSRFRAHIDVEKCINCGLCSKKRCMFNAIQFKYYIEKGIHGRWVNETQCMGCGSCVLTCPTGALSMKLVDPPESLQGYHQQPLENTWKEDR</sequence>
<name>A0A413TZZ2_9FIRM</name>
<evidence type="ECO:0000256" key="1">
    <source>
        <dbReference type="ARBA" id="ARBA00022723"/>
    </source>
</evidence>
<dbReference type="EMBL" id="QSFX01000005">
    <property type="protein sequence ID" value="RHA90514.1"/>
    <property type="molecule type" value="Genomic_DNA"/>
</dbReference>
<dbReference type="PROSITE" id="PS51379">
    <property type="entry name" value="4FE4S_FER_2"/>
    <property type="match status" value="2"/>
</dbReference>
<evidence type="ECO:0000313" key="5">
    <source>
        <dbReference type="EMBL" id="RGR66520.1"/>
    </source>
</evidence>
<evidence type="ECO:0000256" key="3">
    <source>
        <dbReference type="ARBA" id="ARBA00023014"/>
    </source>
</evidence>
<dbReference type="Gene3D" id="3.30.70.20">
    <property type="match status" value="1"/>
</dbReference>